<sequence length="882" mass="101389">MNGGQLFPQGLQEAFLEEPWIIGQLFWIPTRSSGAQHLLGLRICGCNILVSRRTLEIGGEVFKEMDGKEKKAFSKDLANLDAIEQVGGLTSDLLVQRALRKGELKELILREEIHWRQKARVKWIKEGNCNSKFFHKGVNGRRNRKFIKVLENERGLVLNNIESITEEILLYFEKLYASPTGESWSVDGLDWSPISEESTVFQDCWDVINEDLVRVFAKFHRSGIINQSTNASFMVLLPKKSLTKKISDFRPISLITSFYEIIALSGRLRGVLHETIYSTQGAFVQGRQILDAVLIANEIVDERRRSGEEGVVFKIDFEKAYDHVCWDFLDHVLEKKGFGPRWRKWMSGCLSSVSYVVLVNGNAKGWVKASRGLRQGDPLSSFLFTLVVDVLSRMLLRAKERNLLECFKVNLDKSNIYGINLDQNHLSRLVELLDCKASSWLILYLGLPLGGNPKISLRNLALLGKWLWRYPKEGSALWHQVILSIYGSHSNGWDANTLVRWSHRCPWKAIAQVFQEFSMFTRFVVGNGERIRFWEDLWWGDQPLGSQYPRVFRVVLDKNIPISSILGSSRPFSWNFNFRRNLSDSEIEDLEGFMRSLDGLHLSPSVSDARFWPLSSSGPFLVKSFFLSLSHFAGSPQVFPSKFVWKSQVPFKVRLFQLAKMDWVPPRSIFDMMSIKFNGFGASKRGRVLWQATSIINIRVVWRERNARVFEDKVRNSEYLWDSIVFLTSLWAFCSKVFKGTPLNVLQLDCALWPFSTLGWPDVSTQDFKKFYPTTVLETGHDILFFWVARMVMMGIEFTGAVPFSYVYLHGLIRDSQGEGRRRSVPFWGFVPGRRRALYAPKPHLLQQASPRVRQGADVSHHTALRLGAPETHFSQLWPSEW</sequence>
<dbReference type="InterPro" id="IPR052343">
    <property type="entry name" value="Retrotransposon-Effector_Assoc"/>
</dbReference>
<reference evidence="11 12" key="1">
    <citation type="journal article" date="2018" name="PLoS Genet.">
        <title>Population sequencing reveals clonal diversity and ancestral inbreeding in the grapevine cultivar Chardonnay.</title>
        <authorList>
            <person name="Roach M.J."/>
            <person name="Johnson D.L."/>
            <person name="Bohlmann J."/>
            <person name="van Vuuren H.J."/>
            <person name="Jones S.J."/>
            <person name="Pretorius I.S."/>
            <person name="Schmidt S.A."/>
            <person name="Borneman A.R."/>
        </authorList>
    </citation>
    <scope>NUCLEOTIDE SEQUENCE [LARGE SCALE GENOMIC DNA]</scope>
    <source>
        <strain evidence="12">cv. Chardonnay</strain>
        <tissue evidence="11">Leaf</tissue>
    </source>
</reference>
<dbReference type="CDD" id="cd01650">
    <property type="entry name" value="RT_nLTR_like"/>
    <property type="match status" value="1"/>
</dbReference>
<dbReference type="InterPro" id="IPR043502">
    <property type="entry name" value="DNA/RNA_pol_sf"/>
</dbReference>
<accession>A0A438CKT5</accession>
<evidence type="ECO:0000259" key="9">
    <source>
        <dbReference type="Pfam" id="PF00078"/>
    </source>
</evidence>
<evidence type="ECO:0000256" key="2">
    <source>
        <dbReference type="ARBA" id="ARBA00022598"/>
    </source>
</evidence>
<dbReference type="SUPFAM" id="SSF52374">
    <property type="entry name" value="Nucleotidylyl transferase"/>
    <property type="match status" value="1"/>
</dbReference>
<dbReference type="AlphaFoldDB" id="A0A438CKT5"/>
<dbReference type="Gene3D" id="3.40.50.620">
    <property type="entry name" value="HUPs"/>
    <property type="match status" value="1"/>
</dbReference>
<name>A0A438CKT5_VITVI</name>
<dbReference type="InterPro" id="IPR014729">
    <property type="entry name" value="Rossmann-like_a/b/a_fold"/>
</dbReference>
<comment type="caution">
    <text evidence="11">The sequence shown here is derived from an EMBL/GenBank/DDBJ whole genome shotgun (WGS) entry which is preliminary data.</text>
</comment>
<dbReference type="PANTHER" id="PTHR46890">
    <property type="entry name" value="NON-LTR RETROLELEMENT REVERSE TRANSCRIPTASE-LIKE PROTEIN-RELATED"/>
    <property type="match status" value="1"/>
</dbReference>
<evidence type="ECO:0000313" key="12">
    <source>
        <dbReference type="Proteomes" id="UP000288805"/>
    </source>
</evidence>
<evidence type="ECO:0000256" key="5">
    <source>
        <dbReference type="ARBA" id="ARBA00022917"/>
    </source>
</evidence>
<keyword evidence="8" id="KW-1133">Transmembrane helix</keyword>
<evidence type="ECO:0000313" key="11">
    <source>
        <dbReference type="EMBL" id="RVW23824.1"/>
    </source>
</evidence>
<dbReference type="Pfam" id="PF00078">
    <property type="entry name" value="RVT_1"/>
    <property type="match status" value="1"/>
</dbReference>
<evidence type="ECO:0000256" key="7">
    <source>
        <dbReference type="ARBA" id="ARBA00029936"/>
    </source>
</evidence>
<evidence type="ECO:0000256" key="6">
    <source>
        <dbReference type="ARBA" id="ARBA00023146"/>
    </source>
</evidence>
<keyword evidence="8" id="KW-0812">Transmembrane</keyword>
<dbReference type="GO" id="GO:0005524">
    <property type="term" value="F:ATP binding"/>
    <property type="evidence" value="ECO:0007669"/>
    <property type="project" value="UniProtKB-KW"/>
</dbReference>
<gene>
    <name evidence="11" type="primary">EMB2247_9</name>
    <name evidence="11" type="ORF">CK203_094443</name>
</gene>
<feature type="domain" description="Aminoacyl-tRNA synthetase class Ia" evidence="10">
    <location>
        <begin position="749"/>
        <end position="819"/>
    </location>
</feature>
<dbReference type="PRINTS" id="PR00986">
    <property type="entry name" value="TRNASYNTHVAL"/>
</dbReference>
<dbReference type="GO" id="GO:0006438">
    <property type="term" value="P:valyl-tRNA aminoacylation"/>
    <property type="evidence" value="ECO:0007669"/>
    <property type="project" value="InterPro"/>
</dbReference>
<dbReference type="Proteomes" id="UP000288805">
    <property type="component" value="Unassembled WGS sequence"/>
</dbReference>
<keyword evidence="4" id="KW-0067">ATP-binding</keyword>
<feature type="transmembrane region" description="Helical" evidence="8">
    <location>
        <begin position="784"/>
        <end position="809"/>
    </location>
</feature>
<keyword evidence="5" id="KW-0648">Protein biosynthesis</keyword>
<dbReference type="GO" id="GO:0004832">
    <property type="term" value="F:valine-tRNA ligase activity"/>
    <property type="evidence" value="ECO:0007669"/>
    <property type="project" value="UniProtKB-EC"/>
</dbReference>
<evidence type="ECO:0000256" key="8">
    <source>
        <dbReference type="SAM" id="Phobius"/>
    </source>
</evidence>
<feature type="domain" description="Reverse transcriptase" evidence="9">
    <location>
        <begin position="238"/>
        <end position="399"/>
    </location>
</feature>
<dbReference type="InterPro" id="IPR002300">
    <property type="entry name" value="aa-tRNA-synth_Ia"/>
</dbReference>
<dbReference type="EC" id="6.1.1.9" evidence="1"/>
<dbReference type="PANTHER" id="PTHR46890:SF50">
    <property type="entry name" value="RNA-DIRECTED DNA POLYMERASE, EUKARYOTA, REVERSE TRANSCRIPTASE ZINC-BINDING DOMAIN PROTEIN-RELATED"/>
    <property type="match status" value="1"/>
</dbReference>
<keyword evidence="8" id="KW-0472">Membrane</keyword>
<organism evidence="11 12">
    <name type="scientific">Vitis vinifera</name>
    <name type="common">Grape</name>
    <dbReference type="NCBI Taxonomy" id="29760"/>
    <lineage>
        <taxon>Eukaryota</taxon>
        <taxon>Viridiplantae</taxon>
        <taxon>Streptophyta</taxon>
        <taxon>Embryophyta</taxon>
        <taxon>Tracheophyta</taxon>
        <taxon>Spermatophyta</taxon>
        <taxon>Magnoliopsida</taxon>
        <taxon>eudicotyledons</taxon>
        <taxon>Gunneridae</taxon>
        <taxon>Pentapetalae</taxon>
        <taxon>rosids</taxon>
        <taxon>Vitales</taxon>
        <taxon>Vitaceae</taxon>
        <taxon>Viteae</taxon>
        <taxon>Vitis</taxon>
    </lineage>
</organism>
<keyword evidence="6" id="KW-0030">Aminoacyl-tRNA synthetase</keyword>
<protein>
    <recommendedName>
        <fullName evidence="1">valine--tRNA ligase</fullName>
        <ecNumber evidence="1">6.1.1.9</ecNumber>
    </recommendedName>
    <alternativeName>
        <fullName evidence="7">Valyl-tRNA synthetase</fullName>
    </alternativeName>
</protein>
<dbReference type="EMBL" id="QGNW01002185">
    <property type="protein sequence ID" value="RVW23824.1"/>
    <property type="molecule type" value="Genomic_DNA"/>
</dbReference>
<dbReference type="InterPro" id="IPR002303">
    <property type="entry name" value="Valyl-tRNA_ligase"/>
</dbReference>
<keyword evidence="2 11" id="KW-0436">Ligase</keyword>
<proteinExistence type="predicted"/>
<dbReference type="SUPFAM" id="SSF56672">
    <property type="entry name" value="DNA/RNA polymerases"/>
    <property type="match status" value="1"/>
</dbReference>
<dbReference type="InterPro" id="IPR000477">
    <property type="entry name" value="RT_dom"/>
</dbReference>
<evidence type="ECO:0000256" key="1">
    <source>
        <dbReference type="ARBA" id="ARBA00013169"/>
    </source>
</evidence>
<evidence type="ECO:0000256" key="3">
    <source>
        <dbReference type="ARBA" id="ARBA00022741"/>
    </source>
</evidence>
<evidence type="ECO:0000256" key="4">
    <source>
        <dbReference type="ARBA" id="ARBA00022840"/>
    </source>
</evidence>
<evidence type="ECO:0000259" key="10">
    <source>
        <dbReference type="Pfam" id="PF00133"/>
    </source>
</evidence>
<dbReference type="Pfam" id="PF00133">
    <property type="entry name" value="tRNA-synt_1"/>
    <property type="match status" value="1"/>
</dbReference>
<keyword evidence="3" id="KW-0547">Nucleotide-binding</keyword>